<feature type="compositionally biased region" description="Polar residues" evidence="1">
    <location>
        <begin position="14"/>
        <end position="31"/>
    </location>
</feature>
<feature type="compositionally biased region" description="Basic and acidic residues" evidence="1">
    <location>
        <begin position="1"/>
        <end position="13"/>
    </location>
</feature>
<evidence type="ECO:0000256" key="1">
    <source>
        <dbReference type="SAM" id="MobiDB-lite"/>
    </source>
</evidence>
<dbReference type="Proteomes" id="UP000789831">
    <property type="component" value="Unassembled WGS sequence"/>
</dbReference>
<comment type="caution">
    <text evidence="2">The sequence shown here is derived from an EMBL/GenBank/DDBJ whole genome shotgun (WGS) entry which is preliminary data.</text>
</comment>
<evidence type="ECO:0000313" key="3">
    <source>
        <dbReference type="Proteomes" id="UP000789831"/>
    </source>
</evidence>
<protein>
    <submittedName>
        <fullName evidence="2">2540_t:CDS:1</fullName>
    </submittedName>
</protein>
<feature type="region of interest" description="Disordered" evidence="1">
    <location>
        <begin position="1"/>
        <end position="43"/>
    </location>
</feature>
<dbReference type="AlphaFoldDB" id="A0A9N9E919"/>
<name>A0A9N9E919_9GLOM</name>
<reference evidence="2" key="1">
    <citation type="submission" date="2021-06" db="EMBL/GenBank/DDBJ databases">
        <authorList>
            <person name="Kallberg Y."/>
            <person name="Tangrot J."/>
            <person name="Rosling A."/>
        </authorList>
    </citation>
    <scope>NUCLEOTIDE SEQUENCE</scope>
    <source>
        <strain evidence="2">MT106</strain>
    </source>
</reference>
<dbReference type="EMBL" id="CAJVPL010007341">
    <property type="protein sequence ID" value="CAG8669176.1"/>
    <property type="molecule type" value="Genomic_DNA"/>
</dbReference>
<accession>A0A9N9E919</accession>
<evidence type="ECO:0000313" key="2">
    <source>
        <dbReference type="EMBL" id="CAG8669176.1"/>
    </source>
</evidence>
<gene>
    <name evidence="2" type="ORF">AGERDE_LOCUS12178</name>
</gene>
<feature type="non-terminal residue" evidence="2">
    <location>
        <position position="1"/>
    </location>
</feature>
<proteinExistence type="predicted"/>
<organism evidence="2 3">
    <name type="scientific">Ambispora gerdemannii</name>
    <dbReference type="NCBI Taxonomy" id="144530"/>
    <lineage>
        <taxon>Eukaryota</taxon>
        <taxon>Fungi</taxon>
        <taxon>Fungi incertae sedis</taxon>
        <taxon>Mucoromycota</taxon>
        <taxon>Glomeromycotina</taxon>
        <taxon>Glomeromycetes</taxon>
        <taxon>Archaeosporales</taxon>
        <taxon>Ambisporaceae</taxon>
        <taxon>Ambispora</taxon>
    </lineage>
</organism>
<keyword evidence="3" id="KW-1185">Reference proteome</keyword>
<sequence>WRKVGPERQEHSAMRNTTRAPIRTFTCTRTSSPPPPEHPVEIF</sequence>